<dbReference type="InterPro" id="IPR052019">
    <property type="entry name" value="F420H2_bilvrd_red/Heme_oxyg"/>
</dbReference>
<evidence type="ECO:0000313" key="4">
    <source>
        <dbReference type="Proteomes" id="UP000253495"/>
    </source>
</evidence>
<gene>
    <name evidence="3" type="ORF">DFQ14_101455</name>
</gene>
<dbReference type="GO" id="GO:0016627">
    <property type="term" value="F:oxidoreductase activity, acting on the CH-CH group of donors"/>
    <property type="evidence" value="ECO:0007669"/>
    <property type="project" value="TreeGrafter"/>
</dbReference>
<dbReference type="AlphaFoldDB" id="A0A368VYU2"/>
<name>A0A368VYU2_9ACTN</name>
<evidence type="ECO:0000256" key="1">
    <source>
        <dbReference type="ARBA" id="ARBA00023002"/>
    </source>
</evidence>
<dbReference type="RefSeq" id="WP_114451302.1">
    <property type="nucleotide sequence ID" value="NZ_QPJC01000001.1"/>
</dbReference>
<dbReference type="Gene3D" id="2.30.110.10">
    <property type="entry name" value="Electron Transport, Fmn-binding Protein, Chain A"/>
    <property type="match status" value="1"/>
</dbReference>
<keyword evidence="1" id="KW-0560">Oxidoreductase</keyword>
<dbReference type="EMBL" id="QPJC01000001">
    <property type="protein sequence ID" value="RCW47111.1"/>
    <property type="molecule type" value="Genomic_DNA"/>
</dbReference>
<dbReference type="SUPFAM" id="SSF50475">
    <property type="entry name" value="FMN-binding split barrel"/>
    <property type="match status" value="1"/>
</dbReference>
<protein>
    <recommendedName>
        <fullName evidence="2">Pyridoxamine 5'-phosphate oxidase N-terminal domain-containing protein</fullName>
    </recommendedName>
</protein>
<keyword evidence="4" id="KW-1185">Reference proteome</keyword>
<sequence>MATWQQFTEQAPDLASSARARFEAHTHHVLATLRRDGSPRVSGTEVQFHGPELTIGSMWGALKARDLQRDGRCAVHAHPTDASMDGGDAKVTARAVEVTEADELDAFREATGPPPGDFHLFRLDLDEVVHTAVDGDHLLIRLWRPGRGVTEFRRQ</sequence>
<comment type="caution">
    <text evidence="3">The sequence shown here is derived from an EMBL/GenBank/DDBJ whole genome shotgun (WGS) entry which is preliminary data.</text>
</comment>
<reference evidence="3 4" key="1">
    <citation type="submission" date="2018-07" db="EMBL/GenBank/DDBJ databases">
        <title>Genomic Encyclopedia of Type Strains, Phase III (KMG-III): the genomes of soil and plant-associated and newly described type strains.</title>
        <authorList>
            <person name="Whitman W."/>
        </authorList>
    </citation>
    <scope>NUCLEOTIDE SEQUENCE [LARGE SCALE GENOMIC DNA]</scope>
    <source>
        <strain evidence="3 4">CECT 8575</strain>
    </source>
</reference>
<feature type="domain" description="Pyridoxamine 5'-phosphate oxidase N-terminal" evidence="2">
    <location>
        <begin position="18"/>
        <end position="129"/>
    </location>
</feature>
<proteinExistence type="predicted"/>
<evidence type="ECO:0000313" key="3">
    <source>
        <dbReference type="EMBL" id="RCW47111.1"/>
    </source>
</evidence>
<dbReference type="Proteomes" id="UP000253495">
    <property type="component" value="Unassembled WGS sequence"/>
</dbReference>
<dbReference type="InterPro" id="IPR011576">
    <property type="entry name" value="Pyridox_Oxase_N"/>
</dbReference>
<dbReference type="GO" id="GO:0070967">
    <property type="term" value="F:coenzyme F420 binding"/>
    <property type="evidence" value="ECO:0007669"/>
    <property type="project" value="TreeGrafter"/>
</dbReference>
<dbReference type="PANTHER" id="PTHR35176">
    <property type="entry name" value="HEME OXYGENASE HI_0854-RELATED"/>
    <property type="match status" value="1"/>
</dbReference>
<evidence type="ECO:0000259" key="2">
    <source>
        <dbReference type="Pfam" id="PF01243"/>
    </source>
</evidence>
<dbReference type="PANTHER" id="PTHR35176:SF6">
    <property type="entry name" value="HEME OXYGENASE HI_0854-RELATED"/>
    <property type="match status" value="1"/>
</dbReference>
<dbReference type="Pfam" id="PF01243">
    <property type="entry name" value="PNPOx_N"/>
    <property type="match status" value="1"/>
</dbReference>
<dbReference type="InterPro" id="IPR012349">
    <property type="entry name" value="Split_barrel_FMN-bd"/>
</dbReference>
<dbReference type="GO" id="GO:0005829">
    <property type="term" value="C:cytosol"/>
    <property type="evidence" value="ECO:0007669"/>
    <property type="project" value="TreeGrafter"/>
</dbReference>
<accession>A0A368VYU2</accession>
<dbReference type="OrthoDB" id="5115613at2"/>
<organism evidence="3 4">
    <name type="scientific">Halopolyspora algeriensis</name>
    <dbReference type="NCBI Taxonomy" id="1500506"/>
    <lineage>
        <taxon>Bacteria</taxon>
        <taxon>Bacillati</taxon>
        <taxon>Actinomycetota</taxon>
        <taxon>Actinomycetes</taxon>
        <taxon>Actinomycetes incertae sedis</taxon>
        <taxon>Halopolyspora</taxon>
    </lineage>
</organism>